<evidence type="ECO:0000313" key="3">
    <source>
        <dbReference type="Proteomes" id="UP001232148"/>
    </source>
</evidence>
<dbReference type="Proteomes" id="UP001232148">
    <property type="component" value="Unassembled WGS sequence"/>
</dbReference>
<organism evidence="2 3">
    <name type="scientific">Colletotrichum zoysiae</name>
    <dbReference type="NCBI Taxonomy" id="1216348"/>
    <lineage>
        <taxon>Eukaryota</taxon>
        <taxon>Fungi</taxon>
        <taxon>Dikarya</taxon>
        <taxon>Ascomycota</taxon>
        <taxon>Pezizomycotina</taxon>
        <taxon>Sordariomycetes</taxon>
        <taxon>Hypocreomycetidae</taxon>
        <taxon>Glomerellales</taxon>
        <taxon>Glomerellaceae</taxon>
        <taxon>Colletotrichum</taxon>
        <taxon>Colletotrichum graminicola species complex</taxon>
    </lineage>
</organism>
<feature type="region of interest" description="Disordered" evidence="1">
    <location>
        <begin position="50"/>
        <end position="74"/>
    </location>
</feature>
<accession>A0AAD9M4Q4</accession>
<gene>
    <name evidence="2" type="ORF">LX32DRAFT_690403</name>
</gene>
<sequence>MVTVARNASRGAAAAPKQTLTVVDNRTGKSYELPITHNSILATDIQKIKAARGNDRPEDQTEQGLRVFDSETLC</sequence>
<dbReference type="AlphaFoldDB" id="A0AAD9M4Q4"/>
<name>A0AAD9M4Q4_9PEZI</name>
<proteinExistence type="predicted"/>
<keyword evidence="3" id="KW-1185">Reference proteome</keyword>
<protein>
    <submittedName>
        <fullName evidence="2">Uncharacterized protein</fullName>
    </submittedName>
</protein>
<evidence type="ECO:0000256" key="1">
    <source>
        <dbReference type="SAM" id="MobiDB-lite"/>
    </source>
</evidence>
<evidence type="ECO:0000313" key="2">
    <source>
        <dbReference type="EMBL" id="KAK2033224.1"/>
    </source>
</evidence>
<comment type="caution">
    <text evidence="2">The sequence shown here is derived from an EMBL/GenBank/DDBJ whole genome shotgun (WGS) entry which is preliminary data.</text>
</comment>
<reference evidence="2" key="1">
    <citation type="submission" date="2021-06" db="EMBL/GenBank/DDBJ databases">
        <title>Comparative genomics, transcriptomics and evolutionary studies reveal genomic signatures of adaptation to plant cell wall in hemibiotrophic fungi.</title>
        <authorList>
            <consortium name="DOE Joint Genome Institute"/>
            <person name="Baroncelli R."/>
            <person name="Diaz J.F."/>
            <person name="Benocci T."/>
            <person name="Peng M."/>
            <person name="Battaglia E."/>
            <person name="Haridas S."/>
            <person name="Andreopoulos W."/>
            <person name="Labutti K."/>
            <person name="Pangilinan J."/>
            <person name="Floch G.L."/>
            <person name="Makela M.R."/>
            <person name="Henrissat B."/>
            <person name="Grigoriev I.V."/>
            <person name="Crouch J.A."/>
            <person name="De Vries R.P."/>
            <person name="Sukno S.A."/>
            <person name="Thon M.R."/>
        </authorList>
    </citation>
    <scope>NUCLEOTIDE SEQUENCE</scope>
    <source>
        <strain evidence="2">MAFF235873</strain>
    </source>
</reference>
<dbReference type="EMBL" id="MU842824">
    <property type="protein sequence ID" value="KAK2033224.1"/>
    <property type="molecule type" value="Genomic_DNA"/>
</dbReference>